<dbReference type="PANTHER" id="PTHR14969:SF13">
    <property type="entry name" value="AT30094P"/>
    <property type="match status" value="1"/>
</dbReference>
<gene>
    <name evidence="3" type="ORF">ACFSX4_06955</name>
</gene>
<keyword evidence="1" id="KW-1133">Transmembrane helix</keyword>
<dbReference type="InterPro" id="IPR036938">
    <property type="entry name" value="PAP2/HPO_sf"/>
</dbReference>
<dbReference type="SUPFAM" id="SSF48317">
    <property type="entry name" value="Acid phosphatase/Vanadium-dependent haloperoxidase"/>
    <property type="match status" value="1"/>
</dbReference>
<feature type="domain" description="Phosphatidic acid phosphatase type 2/haloperoxidase" evidence="2">
    <location>
        <begin position="99"/>
        <end position="212"/>
    </location>
</feature>
<organism evidence="3 4">
    <name type="scientific">Corticicoccus populi</name>
    <dbReference type="NCBI Taxonomy" id="1812821"/>
    <lineage>
        <taxon>Bacteria</taxon>
        <taxon>Bacillati</taxon>
        <taxon>Bacillota</taxon>
        <taxon>Bacilli</taxon>
        <taxon>Bacillales</taxon>
        <taxon>Staphylococcaceae</taxon>
        <taxon>Corticicoccus</taxon>
    </lineage>
</organism>
<dbReference type="Gene3D" id="1.20.144.10">
    <property type="entry name" value="Phosphatidic acid phosphatase type 2/haloperoxidase"/>
    <property type="match status" value="2"/>
</dbReference>
<dbReference type="EMBL" id="JBHUOQ010000001">
    <property type="protein sequence ID" value="MFD2830208.1"/>
    <property type="molecule type" value="Genomic_DNA"/>
</dbReference>
<evidence type="ECO:0000313" key="3">
    <source>
        <dbReference type="EMBL" id="MFD2830208.1"/>
    </source>
</evidence>
<keyword evidence="1" id="KW-0472">Membrane</keyword>
<protein>
    <submittedName>
        <fullName evidence="3">Phosphatase PAP2 family protein</fullName>
    </submittedName>
</protein>
<dbReference type="SMART" id="SM00014">
    <property type="entry name" value="acidPPc"/>
    <property type="match status" value="1"/>
</dbReference>
<dbReference type="Proteomes" id="UP001597519">
    <property type="component" value="Unassembled WGS sequence"/>
</dbReference>
<dbReference type="Pfam" id="PF01569">
    <property type="entry name" value="PAP2"/>
    <property type="match status" value="1"/>
</dbReference>
<feature type="transmembrane region" description="Helical" evidence="1">
    <location>
        <begin position="166"/>
        <end position="185"/>
    </location>
</feature>
<accession>A0ABW5WVB4</accession>
<feature type="transmembrane region" description="Helical" evidence="1">
    <location>
        <begin position="138"/>
        <end position="159"/>
    </location>
</feature>
<dbReference type="PANTHER" id="PTHR14969">
    <property type="entry name" value="SPHINGOSINE-1-PHOSPHATE PHOSPHOHYDROLASE"/>
    <property type="match status" value="1"/>
</dbReference>
<evidence type="ECO:0000313" key="4">
    <source>
        <dbReference type="Proteomes" id="UP001597519"/>
    </source>
</evidence>
<reference evidence="4" key="1">
    <citation type="journal article" date="2019" name="Int. J. Syst. Evol. Microbiol.">
        <title>The Global Catalogue of Microorganisms (GCM) 10K type strain sequencing project: providing services to taxonomists for standard genome sequencing and annotation.</title>
        <authorList>
            <consortium name="The Broad Institute Genomics Platform"/>
            <consortium name="The Broad Institute Genome Sequencing Center for Infectious Disease"/>
            <person name="Wu L."/>
            <person name="Ma J."/>
        </authorList>
    </citation>
    <scope>NUCLEOTIDE SEQUENCE [LARGE SCALE GENOMIC DNA]</scope>
    <source>
        <strain evidence="4">KCTC 33575</strain>
    </source>
</reference>
<keyword evidence="4" id="KW-1185">Reference proteome</keyword>
<feature type="transmembrane region" description="Helical" evidence="1">
    <location>
        <begin position="99"/>
        <end position="118"/>
    </location>
</feature>
<feature type="transmembrane region" description="Helical" evidence="1">
    <location>
        <begin position="68"/>
        <end position="92"/>
    </location>
</feature>
<dbReference type="RefSeq" id="WP_377772914.1">
    <property type="nucleotide sequence ID" value="NZ_JBHUOQ010000001.1"/>
</dbReference>
<dbReference type="CDD" id="cd03392">
    <property type="entry name" value="PAP2_like_2"/>
    <property type="match status" value="1"/>
</dbReference>
<evidence type="ECO:0000259" key="2">
    <source>
        <dbReference type="SMART" id="SM00014"/>
    </source>
</evidence>
<proteinExistence type="predicted"/>
<feature type="transmembrane region" description="Helical" evidence="1">
    <location>
        <begin position="12"/>
        <end position="31"/>
    </location>
</feature>
<sequence length="232" mass="26159">MRENSVINIKKSHIVVLFISLVVFGLITFTVQSFSVPLENMEGDINDQFRSVYGTPGLDFDGGFFNDMMSFFTLLGESMSIVVITIILAAVLMIKRYTLLSFWVLAVVSTGGLIGVLLKNTIERSRPSGHLAVDDGFSYPSGHSIASALLFLIIILVLIPHIKHQFLKYAAYTITVLIWMAVLYSRLYFGAHYLTDVLGGAFFALFYVLTAMYIYDKSSLWFKKYIFKRGRI</sequence>
<evidence type="ECO:0000256" key="1">
    <source>
        <dbReference type="SAM" id="Phobius"/>
    </source>
</evidence>
<keyword evidence="1" id="KW-0812">Transmembrane</keyword>
<feature type="transmembrane region" description="Helical" evidence="1">
    <location>
        <begin position="197"/>
        <end position="215"/>
    </location>
</feature>
<dbReference type="InterPro" id="IPR000326">
    <property type="entry name" value="PAP2/HPO"/>
</dbReference>
<name>A0ABW5WVB4_9STAP</name>
<comment type="caution">
    <text evidence="3">The sequence shown here is derived from an EMBL/GenBank/DDBJ whole genome shotgun (WGS) entry which is preliminary data.</text>
</comment>